<accession>A0ABU8KCW8</accession>
<proteinExistence type="predicted"/>
<keyword evidence="2" id="KW-1185">Reference proteome</keyword>
<comment type="caution">
    <text evidence="1">The sequence shown here is derived from an EMBL/GenBank/DDBJ whole genome shotgun (WGS) entry which is preliminary data.</text>
</comment>
<dbReference type="RefSeq" id="WP_337093936.1">
    <property type="nucleotide sequence ID" value="NZ_JAPYKO010000010.1"/>
</dbReference>
<dbReference type="EMBL" id="JAPYKO010000010">
    <property type="protein sequence ID" value="MEI9403559.1"/>
    <property type="molecule type" value="Genomic_DNA"/>
</dbReference>
<evidence type="ECO:0000313" key="2">
    <source>
        <dbReference type="Proteomes" id="UP001366503"/>
    </source>
</evidence>
<protein>
    <submittedName>
        <fullName evidence="1">Uncharacterized protein</fullName>
    </submittedName>
</protein>
<sequence>MAPITSEVDESSEAYDAGYAEGLEAGKLRGAAQERERFAAIVRLCENNRRHLAGAVDLALTLPDITAERAVEMATRLFNAADASAQSKLPGSSYLMGSFPDRLARFGG</sequence>
<reference evidence="1 2" key="1">
    <citation type="submission" date="2022-12" db="EMBL/GenBank/DDBJ databases">
        <authorList>
            <person name="Muema E."/>
        </authorList>
    </citation>
    <scope>NUCLEOTIDE SEQUENCE [LARGE SCALE GENOMIC DNA]</scope>
    <source>
        <strain evidence="2">1330</strain>
    </source>
</reference>
<evidence type="ECO:0000313" key="1">
    <source>
        <dbReference type="EMBL" id="MEI9403559.1"/>
    </source>
</evidence>
<organism evidence="1 2">
    <name type="scientific">Mesorhizobium argentiipisi</name>
    <dbReference type="NCBI Taxonomy" id="3015175"/>
    <lineage>
        <taxon>Bacteria</taxon>
        <taxon>Pseudomonadati</taxon>
        <taxon>Pseudomonadota</taxon>
        <taxon>Alphaproteobacteria</taxon>
        <taxon>Hyphomicrobiales</taxon>
        <taxon>Phyllobacteriaceae</taxon>
        <taxon>Mesorhizobium</taxon>
    </lineage>
</organism>
<gene>
    <name evidence="1" type="ORF">O7A05_15490</name>
</gene>
<dbReference type="Proteomes" id="UP001366503">
    <property type="component" value="Unassembled WGS sequence"/>
</dbReference>
<name>A0ABU8KCW8_9HYPH</name>